<dbReference type="InterPro" id="IPR036179">
    <property type="entry name" value="Ig-like_dom_sf"/>
</dbReference>
<dbReference type="PANTHER" id="PTHR24100">
    <property type="entry name" value="BUTYROPHILIN"/>
    <property type="match status" value="1"/>
</dbReference>
<dbReference type="InterPro" id="IPR007110">
    <property type="entry name" value="Ig-like_dom"/>
</dbReference>
<keyword evidence="6" id="KW-1185">Reference proteome</keyword>
<protein>
    <recommendedName>
        <fullName evidence="4">Ig-like domain-containing protein</fullName>
    </recommendedName>
</protein>
<dbReference type="EMBL" id="JAAKFY010000023">
    <property type="protein sequence ID" value="KAF3837599.1"/>
    <property type="molecule type" value="Genomic_DNA"/>
</dbReference>
<comment type="subcellular location">
    <subcellularLocation>
        <location evidence="1">Membrane</location>
    </subcellularLocation>
</comment>
<dbReference type="PROSITE" id="PS50835">
    <property type="entry name" value="IG_LIKE"/>
    <property type="match status" value="1"/>
</dbReference>
<dbReference type="GO" id="GO:0009897">
    <property type="term" value="C:external side of plasma membrane"/>
    <property type="evidence" value="ECO:0007669"/>
    <property type="project" value="TreeGrafter"/>
</dbReference>
<organism evidence="5 6">
    <name type="scientific">Dissostichus mawsoni</name>
    <name type="common">Antarctic cod</name>
    <dbReference type="NCBI Taxonomy" id="36200"/>
    <lineage>
        <taxon>Eukaryota</taxon>
        <taxon>Metazoa</taxon>
        <taxon>Chordata</taxon>
        <taxon>Craniata</taxon>
        <taxon>Vertebrata</taxon>
        <taxon>Euteleostomi</taxon>
        <taxon>Actinopterygii</taxon>
        <taxon>Neopterygii</taxon>
        <taxon>Teleostei</taxon>
        <taxon>Neoteleostei</taxon>
        <taxon>Acanthomorphata</taxon>
        <taxon>Eupercaria</taxon>
        <taxon>Perciformes</taxon>
        <taxon>Notothenioidei</taxon>
        <taxon>Nototheniidae</taxon>
        <taxon>Dissostichus</taxon>
    </lineage>
</organism>
<dbReference type="Proteomes" id="UP000518266">
    <property type="component" value="Unassembled WGS sequence"/>
</dbReference>
<feature type="domain" description="Ig-like" evidence="4">
    <location>
        <begin position="21"/>
        <end position="115"/>
    </location>
</feature>
<dbReference type="SUPFAM" id="SSF48726">
    <property type="entry name" value="Immunoglobulin"/>
    <property type="match status" value="2"/>
</dbReference>
<comment type="caution">
    <text evidence="5">The sequence shown here is derived from an EMBL/GenBank/DDBJ whole genome shotgun (WGS) entry which is preliminary data.</text>
</comment>
<name>A0A7J5XM24_DISMA</name>
<keyword evidence="3" id="KW-0393">Immunoglobulin domain</keyword>
<proteinExistence type="predicted"/>
<dbReference type="Gene3D" id="2.60.40.10">
    <property type="entry name" value="Immunoglobulins"/>
    <property type="match status" value="2"/>
</dbReference>
<dbReference type="InterPro" id="IPR013106">
    <property type="entry name" value="Ig_V-set"/>
</dbReference>
<evidence type="ECO:0000256" key="1">
    <source>
        <dbReference type="ARBA" id="ARBA00004370"/>
    </source>
</evidence>
<keyword evidence="2" id="KW-0472">Membrane</keyword>
<dbReference type="Pfam" id="PF07686">
    <property type="entry name" value="V-set"/>
    <property type="match status" value="2"/>
</dbReference>
<dbReference type="PANTHER" id="PTHR24100:SF151">
    <property type="entry name" value="ICOS LIGAND"/>
    <property type="match status" value="1"/>
</dbReference>
<dbReference type="InterPro" id="IPR013783">
    <property type="entry name" value="Ig-like_fold"/>
</dbReference>
<dbReference type="GO" id="GO:0050852">
    <property type="term" value="P:T cell receptor signaling pathway"/>
    <property type="evidence" value="ECO:0007669"/>
    <property type="project" value="TreeGrafter"/>
</dbReference>
<accession>A0A7J5XM24</accession>
<evidence type="ECO:0000259" key="4">
    <source>
        <dbReference type="PROSITE" id="PS50835"/>
    </source>
</evidence>
<evidence type="ECO:0000313" key="6">
    <source>
        <dbReference type="Proteomes" id="UP000518266"/>
    </source>
</evidence>
<dbReference type="InterPro" id="IPR050504">
    <property type="entry name" value="IgSF_BTN/MOG"/>
</dbReference>
<dbReference type="AlphaFoldDB" id="A0A7J5XM24"/>
<evidence type="ECO:0000256" key="3">
    <source>
        <dbReference type="ARBA" id="ARBA00023319"/>
    </source>
</evidence>
<evidence type="ECO:0000256" key="2">
    <source>
        <dbReference type="ARBA" id="ARBA00023136"/>
    </source>
</evidence>
<dbReference type="OrthoDB" id="10012075at2759"/>
<gene>
    <name evidence="5" type="ORF">F7725_005063</name>
</gene>
<reference evidence="5 6" key="1">
    <citation type="submission" date="2020-03" db="EMBL/GenBank/DDBJ databases">
        <title>Dissostichus mawsoni Genome sequencing and assembly.</title>
        <authorList>
            <person name="Park H."/>
        </authorList>
    </citation>
    <scope>NUCLEOTIDE SEQUENCE [LARGE SCALE GENOMIC DNA]</scope>
    <source>
        <strain evidence="5">DM0001</strain>
        <tissue evidence="5">Muscle</tissue>
    </source>
</reference>
<evidence type="ECO:0000313" key="5">
    <source>
        <dbReference type="EMBL" id="KAF3837599.1"/>
    </source>
</evidence>
<dbReference type="GO" id="GO:0001817">
    <property type="term" value="P:regulation of cytokine production"/>
    <property type="evidence" value="ECO:0007669"/>
    <property type="project" value="TreeGrafter"/>
</dbReference>
<sequence length="240" mass="27700">MQYGQKTTRWRSSLNTRWSEERVVGAFMVEEEEEEAKPGEDVTLQCNSSAAVQKLVWSRPGLEDKYVFYFSDNLLNENKQHGRYRGRVELKDPLMKNGDASVLLKNVDYDDSGTYEFPEEVRAKHGQNVLLQCNGPTDAAITKIKWDRPDLDDRSVFFFRDNTPSESYQDQRYHGRVELKDPAVKNGDVSVLLKNVKAGPGEDAAVTKLEWKRPELKPFVFFFKDNKSMERFQDALSWSG</sequence>
<dbReference type="GO" id="GO:0005102">
    <property type="term" value="F:signaling receptor binding"/>
    <property type="evidence" value="ECO:0007669"/>
    <property type="project" value="TreeGrafter"/>
</dbReference>